<evidence type="ECO:0000256" key="2">
    <source>
        <dbReference type="SAM" id="MobiDB-lite"/>
    </source>
</evidence>
<feature type="compositionally biased region" description="Low complexity" evidence="2">
    <location>
        <begin position="199"/>
        <end position="213"/>
    </location>
</feature>
<keyword evidence="3" id="KW-0472">Membrane</keyword>
<evidence type="ECO:0000256" key="3">
    <source>
        <dbReference type="SAM" id="Phobius"/>
    </source>
</evidence>
<dbReference type="KEGG" id="hpse:HPF_19815"/>
<dbReference type="GO" id="GO:0043107">
    <property type="term" value="P:type IV pilus-dependent motility"/>
    <property type="evidence" value="ECO:0007669"/>
    <property type="project" value="TreeGrafter"/>
</dbReference>
<keyword evidence="3" id="KW-1133">Transmembrane helix</keyword>
<dbReference type="PANTHER" id="PTHR40278">
    <property type="entry name" value="DNA UTILIZATION PROTEIN HOFN"/>
    <property type="match status" value="1"/>
</dbReference>
<dbReference type="EMBL" id="CP037867">
    <property type="protein sequence ID" value="QBM29949.1"/>
    <property type="molecule type" value="Genomic_DNA"/>
</dbReference>
<dbReference type="RefSeq" id="WP_066152778.1">
    <property type="nucleotide sequence ID" value="NZ_CP037867.1"/>
</dbReference>
<sequence length="213" mass="23676">MILINLLPHREATRKRRKEQFFTQLGLSALLGGIICGAVYTWYQGRIADQQARNSFLKQETARLDAEIKDIATLQAQIASLRARQTAVEDLQADRNMPVHLLEELVGELPDGIYLRSMKQESQSVLLTGTAQSQERVSDFLRSLSTKTKWLIKPELVEIVAANASVSSKEQRRVSNFTIRAMLNRPSSTSKAPESTVVKPSKPAARSAASSKV</sequence>
<name>A0A4P6X430_HYDPS</name>
<dbReference type="AlphaFoldDB" id="A0A4P6X430"/>
<evidence type="ECO:0000256" key="1">
    <source>
        <dbReference type="SAM" id="Coils"/>
    </source>
</evidence>
<reference evidence="4 5" key="1">
    <citation type="submission" date="2019-03" db="EMBL/GenBank/DDBJ databases">
        <authorList>
            <person name="Sebastian G."/>
            <person name="Baumann P."/>
            <person name="Ruckert C."/>
            <person name="Kalinowski J."/>
            <person name="Nebel B."/>
            <person name="Takors R."/>
            <person name="Blombach B."/>
        </authorList>
    </citation>
    <scope>NUCLEOTIDE SEQUENCE [LARGE SCALE GENOMIC DNA]</scope>
    <source>
        <strain evidence="4 5">DSM 1084</strain>
    </source>
</reference>
<proteinExistence type="predicted"/>
<dbReference type="PANTHER" id="PTHR40278:SF2">
    <property type="entry name" value="TYPE IV PILUS INNER MEMBRANE COMPONENT PILN"/>
    <property type="match status" value="1"/>
</dbReference>
<organism evidence="4 5">
    <name type="scientific">Hydrogenophaga pseudoflava</name>
    <name type="common">Pseudomonas carboxydoflava</name>
    <dbReference type="NCBI Taxonomy" id="47421"/>
    <lineage>
        <taxon>Bacteria</taxon>
        <taxon>Pseudomonadati</taxon>
        <taxon>Pseudomonadota</taxon>
        <taxon>Betaproteobacteria</taxon>
        <taxon>Burkholderiales</taxon>
        <taxon>Comamonadaceae</taxon>
        <taxon>Hydrogenophaga</taxon>
    </lineage>
</organism>
<keyword evidence="3" id="KW-0812">Transmembrane</keyword>
<dbReference type="Proteomes" id="UP000293912">
    <property type="component" value="Chromosome"/>
</dbReference>
<feature type="transmembrane region" description="Helical" evidence="3">
    <location>
        <begin position="21"/>
        <end position="43"/>
    </location>
</feature>
<keyword evidence="5" id="KW-1185">Reference proteome</keyword>
<dbReference type="InterPro" id="IPR052534">
    <property type="entry name" value="Extracell_DNA_Util/SecSys_Comp"/>
</dbReference>
<dbReference type="GO" id="GO:0043683">
    <property type="term" value="P:type IV pilus assembly"/>
    <property type="evidence" value="ECO:0007669"/>
    <property type="project" value="TreeGrafter"/>
</dbReference>
<keyword evidence="1" id="KW-0175">Coiled coil</keyword>
<feature type="region of interest" description="Disordered" evidence="2">
    <location>
        <begin position="184"/>
        <end position="213"/>
    </location>
</feature>
<evidence type="ECO:0000313" key="5">
    <source>
        <dbReference type="Proteomes" id="UP000293912"/>
    </source>
</evidence>
<accession>A0A4P6X430</accession>
<dbReference type="Pfam" id="PF05137">
    <property type="entry name" value="PilN"/>
    <property type="match status" value="1"/>
</dbReference>
<dbReference type="InterPro" id="IPR007813">
    <property type="entry name" value="PilN"/>
</dbReference>
<evidence type="ECO:0000313" key="4">
    <source>
        <dbReference type="EMBL" id="QBM29949.1"/>
    </source>
</evidence>
<gene>
    <name evidence="4" type="ORF">HPF_19815</name>
</gene>
<protein>
    <submittedName>
        <fullName evidence="4">Fimbrial assembly protein (PilN)</fullName>
    </submittedName>
</protein>
<feature type="coiled-coil region" evidence="1">
    <location>
        <begin position="47"/>
        <end position="84"/>
    </location>
</feature>